<proteinExistence type="predicted"/>
<keyword evidence="1" id="KW-0547">Nucleotide-binding</keyword>
<dbReference type="InterPro" id="IPR000897">
    <property type="entry name" value="SRP54_GTPase_dom"/>
</dbReference>
<feature type="region of interest" description="Disordered" evidence="3">
    <location>
        <begin position="434"/>
        <end position="456"/>
    </location>
</feature>
<evidence type="ECO:0000313" key="5">
    <source>
        <dbReference type="EMBL" id="AKB74790.1"/>
    </source>
</evidence>
<keyword evidence="2" id="KW-0342">GTP-binding</keyword>
<name>A0A0E3WSQ5_9EURY</name>
<dbReference type="Proteomes" id="UP000033072">
    <property type="component" value="Chromosome"/>
</dbReference>
<sequence>MMVDNLASDENTVLLERIFQVHDSPCKAVLAITGGGAEIIGELLRHGSGSATVLDAVVPYSTEAMDRFLGRKPEKYCSEKTARLMAMVAYQRALELSKGSGGLADPDVIVIGIGATCKLKAANEREGRIHKIHIAIQAACETGVCTLELAADRTREEEEKIAALLIFNIIARHCGVPKIDLPDGIGVAEERRKRIGKEGEEVREEVIEKYASVSGLVGDLLKQQSRIPASSCKTAGMARLNLNEVKAPEKIKLEEIKPEEIKLEEIKLEETKPEKPEEIKLVFPGSFDPCHKNHVFMAICASKEYNAPVHFEISLTNVDKPPIDFISLSQRLDSLRKYKDKAFMGGVCLTNAPLFLQKADLFPNSTFIIGADTFNRLFDAKYYDGTVDTSAILRHFKEKNVRFMVFRRKSVELSIDSESLEFCEIIPVDEYEDDGTSSREIRNKRNETQELTGNVK</sequence>
<evidence type="ECO:0000313" key="6">
    <source>
        <dbReference type="Proteomes" id="UP000033072"/>
    </source>
</evidence>
<evidence type="ECO:0000256" key="1">
    <source>
        <dbReference type="ARBA" id="ARBA00022741"/>
    </source>
</evidence>
<dbReference type="EMBL" id="CP009515">
    <property type="protein sequence ID" value="AKB74790.1"/>
    <property type="molecule type" value="Genomic_DNA"/>
</dbReference>
<protein>
    <recommendedName>
        <fullName evidence="4">SRP54-type proteins GTP-binding domain-containing protein</fullName>
    </recommendedName>
</protein>
<dbReference type="PANTHER" id="PTHR31285">
    <property type="entry name" value="NICOTINAMIDE MONONUCLEOTIDE ADENYLYLTRANSFERASE"/>
    <property type="match status" value="1"/>
</dbReference>
<keyword evidence="6" id="KW-1185">Reference proteome</keyword>
<dbReference type="InterPro" id="IPR014729">
    <property type="entry name" value="Rossmann-like_a/b/a_fold"/>
</dbReference>
<dbReference type="Gene3D" id="3.40.50.620">
    <property type="entry name" value="HUPs"/>
    <property type="match status" value="1"/>
</dbReference>
<evidence type="ECO:0000256" key="2">
    <source>
        <dbReference type="ARBA" id="ARBA00023134"/>
    </source>
</evidence>
<dbReference type="GO" id="GO:0016887">
    <property type="term" value="F:ATP hydrolysis activity"/>
    <property type="evidence" value="ECO:0007669"/>
    <property type="project" value="TreeGrafter"/>
</dbReference>
<dbReference type="Pfam" id="PF01467">
    <property type="entry name" value="CTP_transf_like"/>
    <property type="match status" value="1"/>
</dbReference>
<feature type="domain" description="SRP54-type proteins GTP-binding" evidence="4">
    <location>
        <begin position="322"/>
        <end position="335"/>
    </location>
</feature>
<dbReference type="GO" id="GO:0005737">
    <property type="term" value="C:cytoplasm"/>
    <property type="evidence" value="ECO:0007669"/>
    <property type="project" value="TreeGrafter"/>
</dbReference>
<dbReference type="OrthoDB" id="141575at2157"/>
<dbReference type="InterPro" id="IPR004821">
    <property type="entry name" value="Cyt_trans-like"/>
</dbReference>
<feature type="compositionally biased region" description="Basic and acidic residues" evidence="3">
    <location>
        <begin position="436"/>
        <end position="448"/>
    </location>
</feature>
<dbReference type="SUPFAM" id="SSF52374">
    <property type="entry name" value="Nucleotidylyl transferase"/>
    <property type="match status" value="1"/>
</dbReference>
<dbReference type="GO" id="GO:0006614">
    <property type="term" value="P:SRP-dependent cotranslational protein targeting to membrane"/>
    <property type="evidence" value="ECO:0007669"/>
    <property type="project" value="InterPro"/>
</dbReference>
<dbReference type="PROSITE" id="PS00300">
    <property type="entry name" value="SRP54"/>
    <property type="match status" value="1"/>
</dbReference>
<reference evidence="5 6" key="1">
    <citation type="submission" date="2014-07" db="EMBL/GenBank/DDBJ databases">
        <title>Methanogenic archaea and the global carbon cycle.</title>
        <authorList>
            <person name="Henriksen J.R."/>
            <person name="Luke J."/>
            <person name="Reinhart S."/>
            <person name="Benedict M.N."/>
            <person name="Youngblut N.D."/>
            <person name="Metcalf M.E."/>
            <person name="Whitaker R.J."/>
            <person name="Metcalf W.W."/>
        </authorList>
    </citation>
    <scope>NUCLEOTIDE SEQUENCE [LARGE SCALE GENOMIC DNA]</scope>
    <source>
        <strain evidence="5 6">Z-7289</strain>
    </source>
</reference>
<organism evidence="5 6">
    <name type="scientific">Methanosarcina lacustris Z-7289</name>
    <dbReference type="NCBI Taxonomy" id="1434111"/>
    <lineage>
        <taxon>Archaea</taxon>
        <taxon>Methanobacteriati</taxon>
        <taxon>Methanobacteriota</taxon>
        <taxon>Stenosarchaea group</taxon>
        <taxon>Methanomicrobia</taxon>
        <taxon>Methanosarcinales</taxon>
        <taxon>Methanosarcinaceae</taxon>
        <taxon>Methanosarcina</taxon>
    </lineage>
</organism>
<dbReference type="GO" id="GO:0000309">
    <property type="term" value="F:nicotinamide-nucleotide adenylyltransferase activity"/>
    <property type="evidence" value="ECO:0007669"/>
    <property type="project" value="TreeGrafter"/>
</dbReference>
<dbReference type="PANTHER" id="PTHR31285:SF0">
    <property type="entry name" value="NICOTINAMIDE MONONUCLEOTIDE ADENYLYLTRANSFERASE"/>
    <property type="match status" value="1"/>
</dbReference>
<gene>
    <name evidence="5" type="ORF">MSLAZ_1529</name>
</gene>
<dbReference type="GO" id="GO:0005525">
    <property type="term" value="F:GTP binding"/>
    <property type="evidence" value="ECO:0007669"/>
    <property type="project" value="UniProtKB-KW"/>
</dbReference>
<dbReference type="STRING" id="1434111.MSLAZ_1529"/>
<accession>A0A0E3WSQ5</accession>
<evidence type="ECO:0000259" key="4">
    <source>
        <dbReference type="PROSITE" id="PS00300"/>
    </source>
</evidence>
<dbReference type="PATRIC" id="fig|1434111.4.peg.1993"/>
<dbReference type="HOGENOM" id="CLU_026547_0_0_2"/>
<dbReference type="AlphaFoldDB" id="A0A0E3WSQ5"/>
<dbReference type="KEGG" id="mls:MSLAZ_1529"/>
<evidence type="ECO:0000256" key="3">
    <source>
        <dbReference type="SAM" id="MobiDB-lite"/>
    </source>
</evidence>